<name>A0A0S7Y6E4_UNCSA</name>
<dbReference type="PROSITE" id="PS50045">
    <property type="entry name" value="SIGMA54_INTERACT_4"/>
    <property type="match status" value="1"/>
</dbReference>
<dbReference type="InterPro" id="IPR027417">
    <property type="entry name" value="P-loop_NTPase"/>
</dbReference>
<evidence type="ECO:0000259" key="12">
    <source>
        <dbReference type="PROSITE" id="PS50110"/>
    </source>
</evidence>
<dbReference type="InterPro" id="IPR025944">
    <property type="entry name" value="Sigma_54_int_dom_CS"/>
</dbReference>
<dbReference type="InterPro" id="IPR001789">
    <property type="entry name" value="Sig_transdc_resp-reg_receiver"/>
</dbReference>
<evidence type="ECO:0000313" key="13">
    <source>
        <dbReference type="EMBL" id="KPJ70322.1"/>
    </source>
</evidence>
<feature type="modified residue" description="4-aspartylphosphate" evidence="10">
    <location>
        <position position="55"/>
    </location>
</feature>
<dbReference type="SUPFAM" id="SSF52540">
    <property type="entry name" value="P-loop containing nucleoside triphosphate hydrolases"/>
    <property type="match status" value="1"/>
</dbReference>
<dbReference type="PROSITE" id="PS00688">
    <property type="entry name" value="SIGMA54_INTERACT_3"/>
    <property type="match status" value="1"/>
</dbReference>
<organism evidence="13 14">
    <name type="scientific">candidate division WOR-1 bacterium DG_54_3</name>
    <dbReference type="NCBI Taxonomy" id="1703775"/>
    <lineage>
        <taxon>Bacteria</taxon>
        <taxon>Bacillati</taxon>
        <taxon>Saganbacteria</taxon>
    </lineage>
</organism>
<evidence type="ECO:0000259" key="11">
    <source>
        <dbReference type="PROSITE" id="PS50045"/>
    </source>
</evidence>
<dbReference type="FunFam" id="1.10.8.60:FF:000014">
    <property type="entry name" value="DNA-binding transcriptional regulator NtrC"/>
    <property type="match status" value="1"/>
</dbReference>
<dbReference type="Pfam" id="PF00072">
    <property type="entry name" value="Response_reg"/>
    <property type="match status" value="1"/>
</dbReference>
<dbReference type="InterPro" id="IPR025662">
    <property type="entry name" value="Sigma_54_int_dom_ATP-bd_1"/>
</dbReference>
<keyword evidence="9" id="KW-0804">Transcription</keyword>
<dbReference type="AlphaFoldDB" id="A0A0S7Y6E4"/>
<dbReference type="GO" id="GO:0005737">
    <property type="term" value="C:cytoplasm"/>
    <property type="evidence" value="ECO:0007669"/>
    <property type="project" value="UniProtKB-SubCell"/>
</dbReference>
<proteinExistence type="predicted"/>
<evidence type="ECO:0000256" key="10">
    <source>
        <dbReference type="PROSITE-ProRule" id="PRU00169"/>
    </source>
</evidence>
<dbReference type="PROSITE" id="PS50110">
    <property type="entry name" value="RESPONSE_REGULATORY"/>
    <property type="match status" value="1"/>
</dbReference>
<dbReference type="Gene3D" id="1.10.10.60">
    <property type="entry name" value="Homeodomain-like"/>
    <property type="match status" value="1"/>
</dbReference>
<sequence>MTEKANILVIDDDEAIHDSCSQVFRKDGNTVKTAEDGTEGLKLFKKEFFHVVLLDLKLPGLDGMKVLSRIKEENPETPVIIITGYASVESAVEAIKRGASDYLPKPFTPEQLRVIVNKALDNRKILLENIYLREELEKKSEFDMVVGESKAIEKVLDVVRRISSSESTVLITGESGTGKELLAREIHNHGPRKKAPFVVVDCGALVETLFESELFGHVKGSFTGAHETKHGRFEVANRGTIFLDEISGVSLNIQAKLLRAIQEREVTRVGSTKSIKVDVRILAATNENLEDLVRKGKFREDLFYRLSVVPIHLPSLRERKEDVPYLIEHFIQKHNKRAKKNIIGISDAGKKALMDYDWPGNIRELENTIERAVVLSKGNKIELEDLMYHGISTATSLFHPVRGKYHTLDNIEKEYIRTVLMMQQGNKSKAAKILGIDRKTLWAKVRKYKIQ</sequence>
<dbReference type="GO" id="GO:0043565">
    <property type="term" value="F:sequence-specific DNA binding"/>
    <property type="evidence" value="ECO:0007669"/>
    <property type="project" value="InterPro"/>
</dbReference>
<evidence type="ECO:0008006" key="15">
    <source>
        <dbReference type="Google" id="ProtNLM"/>
    </source>
</evidence>
<dbReference type="Gene3D" id="1.10.8.60">
    <property type="match status" value="1"/>
</dbReference>
<dbReference type="PRINTS" id="PR01590">
    <property type="entry name" value="HTHFIS"/>
</dbReference>
<dbReference type="PANTHER" id="PTHR32071">
    <property type="entry name" value="TRANSCRIPTIONAL REGULATORY PROTEIN"/>
    <property type="match status" value="1"/>
</dbReference>
<accession>A0A0S7Y6E4</accession>
<dbReference type="FunFam" id="3.40.50.2300:FF:000018">
    <property type="entry name" value="DNA-binding transcriptional regulator NtrC"/>
    <property type="match status" value="1"/>
</dbReference>
<dbReference type="CDD" id="cd00009">
    <property type="entry name" value="AAA"/>
    <property type="match status" value="1"/>
</dbReference>
<dbReference type="FunFam" id="3.40.50.300:FF:000006">
    <property type="entry name" value="DNA-binding transcriptional regulator NtrC"/>
    <property type="match status" value="1"/>
</dbReference>
<dbReference type="PROSITE" id="PS00675">
    <property type="entry name" value="SIGMA54_INTERACT_1"/>
    <property type="match status" value="1"/>
</dbReference>
<dbReference type="Pfam" id="PF25601">
    <property type="entry name" value="AAA_lid_14"/>
    <property type="match status" value="1"/>
</dbReference>
<feature type="domain" description="Sigma-54 factor interaction" evidence="11">
    <location>
        <begin position="145"/>
        <end position="374"/>
    </location>
</feature>
<dbReference type="InterPro" id="IPR002197">
    <property type="entry name" value="HTH_Fis"/>
</dbReference>
<dbReference type="InterPro" id="IPR002078">
    <property type="entry name" value="Sigma_54_int"/>
</dbReference>
<keyword evidence="8" id="KW-0010">Activator</keyword>
<keyword evidence="7" id="KW-0238">DNA-binding</keyword>
<evidence type="ECO:0000256" key="1">
    <source>
        <dbReference type="ARBA" id="ARBA00004496"/>
    </source>
</evidence>
<evidence type="ECO:0000256" key="3">
    <source>
        <dbReference type="ARBA" id="ARBA00022553"/>
    </source>
</evidence>
<evidence type="ECO:0000313" key="14">
    <source>
        <dbReference type="Proteomes" id="UP000051861"/>
    </source>
</evidence>
<dbReference type="SUPFAM" id="SSF46689">
    <property type="entry name" value="Homeodomain-like"/>
    <property type="match status" value="1"/>
</dbReference>
<comment type="caution">
    <text evidence="13">The sequence shown here is derived from an EMBL/GenBank/DDBJ whole genome shotgun (WGS) entry which is preliminary data.</text>
</comment>
<evidence type="ECO:0000256" key="6">
    <source>
        <dbReference type="ARBA" id="ARBA00023015"/>
    </source>
</evidence>
<dbReference type="InterPro" id="IPR058031">
    <property type="entry name" value="AAA_lid_NorR"/>
</dbReference>
<evidence type="ECO:0000256" key="5">
    <source>
        <dbReference type="ARBA" id="ARBA00022840"/>
    </source>
</evidence>
<reference evidence="13 14" key="1">
    <citation type="journal article" date="2015" name="Microbiome">
        <title>Genomic resolution of linkages in carbon, nitrogen, and sulfur cycling among widespread estuary sediment bacteria.</title>
        <authorList>
            <person name="Baker B.J."/>
            <person name="Lazar C.S."/>
            <person name="Teske A.P."/>
            <person name="Dick G.J."/>
        </authorList>
    </citation>
    <scope>NUCLEOTIDE SEQUENCE [LARGE SCALE GENOMIC DNA]</scope>
    <source>
        <strain evidence="13">DG_54_3</strain>
    </source>
</reference>
<dbReference type="InterPro" id="IPR003593">
    <property type="entry name" value="AAA+_ATPase"/>
</dbReference>
<keyword evidence="3 10" id="KW-0597">Phosphoprotein</keyword>
<evidence type="ECO:0000256" key="4">
    <source>
        <dbReference type="ARBA" id="ARBA00022741"/>
    </source>
</evidence>
<dbReference type="Pfam" id="PF00158">
    <property type="entry name" value="Sigma54_activat"/>
    <property type="match status" value="1"/>
</dbReference>
<dbReference type="GO" id="GO:0000160">
    <property type="term" value="P:phosphorelay signal transduction system"/>
    <property type="evidence" value="ECO:0007669"/>
    <property type="project" value="InterPro"/>
</dbReference>
<dbReference type="GO" id="GO:0006355">
    <property type="term" value="P:regulation of DNA-templated transcription"/>
    <property type="evidence" value="ECO:0007669"/>
    <property type="project" value="InterPro"/>
</dbReference>
<keyword evidence="6" id="KW-0805">Transcription regulation</keyword>
<evidence type="ECO:0000256" key="9">
    <source>
        <dbReference type="ARBA" id="ARBA00023163"/>
    </source>
</evidence>
<feature type="domain" description="Response regulatory" evidence="12">
    <location>
        <begin position="6"/>
        <end position="120"/>
    </location>
</feature>
<dbReference type="EMBL" id="LIZX01000001">
    <property type="protein sequence ID" value="KPJ70322.1"/>
    <property type="molecule type" value="Genomic_DNA"/>
</dbReference>
<evidence type="ECO:0000256" key="2">
    <source>
        <dbReference type="ARBA" id="ARBA00022490"/>
    </source>
</evidence>
<keyword evidence="2" id="KW-0963">Cytoplasm</keyword>
<keyword evidence="4" id="KW-0547">Nucleotide-binding</keyword>
<dbReference type="Gene3D" id="3.40.50.300">
    <property type="entry name" value="P-loop containing nucleotide triphosphate hydrolases"/>
    <property type="match status" value="1"/>
</dbReference>
<dbReference type="Pfam" id="PF02954">
    <property type="entry name" value="HTH_8"/>
    <property type="match status" value="1"/>
</dbReference>
<dbReference type="InterPro" id="IPR011006">
    <property type="entry name" value="CheY-like_superfamily"/>
</dbReference>
<dbReference type="PANTHER" id="PTHR32071:SF119">
    <property type="entry name" value="SIGMA L-DEPENDENT TRANSCRIPTIONAL REGULATOR YPLP-RELATED"/>
    <property type="match status" value="1"/>
</dbReference>
<dbReference type="GO" id="GO:0005524">
    <property type="term" value="F:ATP binding"/>
    <property type="evidence" value="ECO:0007669"/>
    <property type="project" value="UniProtKB-KW"/>
</dbReference>
<dbReference type="SUPFAM" id="SSF52172">
    <property type="entry name" value="CheY-like"/>
    <property type="match status" value="1"/>
</dbReference>
<gene>
    <name evidence="13" type="ORF">AMJ44_00045</name>
</gene>
<keyword evidence="5" id="KW-0067">ATP-binding</keyword>
<dbReference type="SMART" id="SM00382">
    <property type="entry name" value="AAA"/>
    <property type="match status" value="1"/>
</dbReference>
<dbReference type="Proteomes" id="UP000051861">
    <property type="component" value="Unassembled WGS sequence"/>
</dbReference>
<dbReference type="InterPro" id="IPR009057">
    <property type="entry name" value="Homeodomain-like_sf"/>
</dbReference>
<evidence type="ECO:0000256" key="8">
    <source>
        <dbReference type="ARBA" id="ARBA00023159"/>
    </source>
</evidence>
<protein>
    <recommendedName>
        <fullName evidence="15">Fis family transcriptional regulator</fullName>
    </recommendedName>
</protein>
<comment type="subcellular location">
    <subcellularLocation>
        <location evidence="1">Cytoplasm</location>
    </subcellularLocation>
</comment>
<dbReference type="SMART" id="SM00448">
    <property type="entry name" value="REC"/>
    <property type="match status" value="1"/>
</dbReference>
<dbReference type="Gene3D" id="3.40.50.2300">
    <property type="match status" value="1"/>
</dbReference>
<evidence type="ECO:0000256" key="7">
    <source>
        <dbReference type="ARBA" id="ARBA00023125"/>
    </source>
</evidence>